<evidence type="ECO:0000256" key="5">
    <source>
        <dbReference type="ARBA" id="ARBA00022832"/>
    </source>
</evidence>
<dbReference type="GO" id="GO:0006635">
    <property type="term" value="P:fatty acid beta-oxidation"/>
    <property type="evidence" value="ECO:0007669"/>
    <property type="project" value="UniProtKB-UniPathway"/>
</dbReference>
<dbReference type="SUPFAM" id="SSF51735">
    <property type="entry name" value="NAD(P)-binding Rossmann-fold domains"/>
    <property type="match status" value="1"/>
</dbReference>
<dbReference type="Gene3D" id="3.90.226.10">
    <property type="entry name" value="2-enoyl-CoA Hydratase, Chain A, domain 1"/>
    <property type="match status" value="1"/>
</dbReference>
<dbReference type="InterPro" id="IPR006180">
    <property type="entry name" value="3-OHacyl-CoA_DH_CS"/>
</dbReference>
<comment type="similarity">
    <text evidence="2">In the central section; belongs to the 3-hydroxyacyl-CoA dehydrogenase family.</text>
</comment>
<dbReference type="EMBL" id="CP053073">
    <property type="protein sequence ID" value="QJR13926.1"/>
    <property type="molecule type" value="Genomic_DNA"/>
</dbReference>
<keyword evidence="11" id="KW-0511">Multifunctional enzyme</keyword>
<keyword evidence="9" id="KW-0443">Lipid metabolism</keyword>
<dbReference type="PANTHER" id="PTHR43612:SF3">
    <property type="entry name" value="TRIFUNCTIONAL ENZYME SUBUNIT ALPHA, MITOCHONDRIAL"/>
    <property type="match status" value="1"/>
</dbReference>
<keyword evidence="10" id="KW-0456">Lyase</keyword>
<evidence type="ECO:0000256" key="4">
    <source>
        <dbReference type="ARBA" id="ARBA00012076"/>
    </source>
</evidence>
<dbReference type="InterPro" id="IPR006176">
    <property type="entry name" value="3-OHacyl-CoA_DH_NAD-bd"/>
</dbReference>
<dbReference type="InterPro" id="IPR036291">
    <property type="entry name" value="NAD(P)-bd_dom_sf"/>
</dbReference>
<reference evidence="15 16" key="1">
    <citation type="submission" date="2020-04" db="EMBL/GenBank/DDBJ databases">
        <title>Usitatibacter rugosus gen. nov., sp. nov. and Usitatibacter palustris sp. nov., novel members of Usitatibacteraceae fam. nov. within the order Nitrosomonadales isolated from soil.</title>
        <authorList>
            <person name="Huber K.J."/>
            <person name="Neumann-Schaal M."/>
            <person name="Geppert A."/>
            <person name="Luckner M."/>
            <person name="Wanner G."/>
            <person name="Overmann J."/>
        </authorList>
    </citation>
    <scope>NUCLEOTIDE SEQUENCE [LARGE SCALE GENOMIC DNA]</scope>
    <source>
        <strain evidence="15 16">Swamp67</strain>
    </source>
</reference>
<dbReference type="GO" id="GO:0070403">
    <property type="term" value="F:NAD+ binding"/>
    <property type="evidence" value="ECO:0007669"/>
    <property type="project" value="InterPro"/>
</dbReference>
<evidence type="ECO:0000256" key="3">
    <source>
        <dbReference type="ARBA" id="ARBA00008750"/>
    </source>
</evidence>
<dbReference type="Pfam" id="PF00378">
    <property type="entry name" value="ECH_1"/>
    <property type="match status" value="1"/>
</dbReference>
<evidence type="ECO:0000256" key="1">
    <source>
        <dbReference type="ARBA" id="ARBA00005005"/>
    </source>
</evidence>
<evidence type="ECO:0000313" key="15">
    <source>
        <dbReference type="EMBL" id="QJR13926.1"/>
    </source>
</evidence>
<dbReference type="InterPro" id="IPR001753">
    <property type="entry name" value="Enoyl-CoA_hydra/iso"/>
</dbReference>
<dbReference type="RefSeq" id="WP_171160681.1">
    <property type="nucleotide sequence ID" value="NZ_CP053073.1"/>
</dbReference>
<dbReference type="Gene3D" id="3.40.50.720">
    <property type="entry name" value="NAD(P)-binding Rossmann-like Domain"/>
    <property type="match status" value="1"/>
</dbReference>
<evidence type="ECO:0000256" key="11">
    <source>
        <dbReference type="ARBA" id="ARBA00023268"/>
    </source>
</evidence>
<keyword evidence="8" id="KW-0520">NAD</keyword>
<comment type="catalytic activity">
    <reaction evidence="12">
        <text>a (3S)-3-hydroxyacyl-CoA + NAD(+) = a 3-oxoacyl-CoA + NADH + H(+)</text>
        <dbReference type="Rhea" id="RHEA:22432"/>
        <dbReference type="ChEBI" id="CHEBI:15378"/>
        <dbReference type="ChEBI" id="CHEBI:57318"/>
        <dbReference type="ChEBI" id="CHEBI:57540"/>
        <dbReference type="ChEBI" id="CHEBI:57945"/>
        <dbReference type="ChEBI" id="CHEBI:90726"/>
        <dbReference type="EC" id="1.1.1.35"/>
    </reaction>
</comment>
<sequence>MELKHWKLSVDSDNLAWLYFDRADGTTNTFSSEALRELGQVCAHLTTMPPKGLAILSAKDNGFAAGADIDEFTRLKDAEEAWTFIKLGNEIFDQVAALPFPTVAMIHGFCMGGGLELSLACRYRVADDGAKTKLGLPEVMIGIVPGWGGAKRLPLLIGPAQALDLMLTGRAIDGKRAKKMGVVDVATPRRHFENAARMLLKAPPAVHRPKLMEAMTNWPGIRSVVASQAAKKVAERARRDHYPAPYAIIETWRDFGGDPRNVPRDHPASMVSLFHHPTARNLIRIFKLQDRMKALGKADAEPIRHLHVIGAGVMGGDIAAWAALRGITVTLQDLAPERIAPAIKRAAELYTKRLKLPHLVQAAMDRLIPDVAGHGVAKADIVLEAIVENAEVKRKLFAQIEPRMKEDAILASNTSSIPLQELTSVLKRPERLVGLHFFNPVAQMMLVEIVQGPQTAASVMLAGQAFAKQIDKLPLPCKSAPGFLVNRVLSPYLAEAMLMVDEGIPPETVDAAAKDFGMPMGPIELADMVGLDVGWAVGQELAKPDNPIPQKLKQLVEAKKFGKKTGEGFYKWVKGKPQKSSTGPGTLDLKALADRMVIPALNEAVACVREKIVADADLCDAGVIFGTGFAPHRGGPINTIHARGKSELLAIMGELKAKYGPRFTPDAGWEQI</sequence>
<dbReference type="Proteomes" id="UP000503096">
    <property type="component" value="Chromosome"/>
</dbReference>
<dbReference type="InterPro" id="IPR029045">
    <property type="entry name" value="ClpP/crotonase-like_dom_sf"/>
</dbReference>
<feature type="domain" description="3-hydroxyacyl-CoA dehydrogenase C-terminal" evidence="13">
    <location>
        <begin position="482"/>
        <end position="572"/>
    </location>
</feature>
<accession>A0A6M4H321</accession>
<dbReference type="GO" id="GO:0016509">
    <property type="term" value="F:long-chain (3S)-3-hydroxyacyl-CoA dehydrogenase (NAD+) activity"/>
    <property type="evidence" value="ECO:0007669"/>
    <property type="project" value="TreeGrafter"/>
</dbReference>
<dbReference type="InterPro" id="IPR006108">
    <property type="entry name" value="3HC_DH_C"/>
</dbReference>
<dbReference type="Pfam" id="PF00725">
    <property type="entry name" value="3HCDH"/>
    <property type="match status" value="1"/>
</dbReference>
<proteinExistence type="inferred from homology"/>
<dbReference type="Gene3D" id="1.10.1040.50">
    <property type="match status" value="1"/>
</dbReference>
<dbReference type="FunFam" id="3.40.50.720:FF:000009">
    <property type="entry name" value="Fatty oxidation complex, alpha subunit"/>
    <property type="match status" value="1"/>
</dbReference>
<evidence type="ECO:0000313" key="16">
    <source>
        <dbReference type="Proteomes" id="UP000503096"/>
    </source>
</evidence>
<dbReference type="UniPathway" id="UPA00659"/>
<comment type="pathway">
    <text evidence="1">Lipid metabolism; fatty acid beta-oxidation.</text>
</comment>
<evidence type="ECO:0000256" key="2">
    <source>
        <dbReference type="ARBA" id="ARBA00007005"/>
    </source>
</evidence>
<evidence type="ECO:0000256" key="9">
    <source>
        <dbReference type="ARBA" id="ARBA00023098"/>
    </source>
</evidence>
<keyword evidence="5" id="KW-0276">Fatty acid metabolism</keyword>
<keyword evidence="16" id="KW-1185">Reference proteome</keyword>
<dbReference type="AlphaFoldDB" id="A0A6M4H321"/>
<name>A0A6M4H321_9PROT</name>
<keyword evidence="7" id="KW-0560">Oxidoreductase</keyword>
<dbReference type="KEGG" id="upl:DSM104440_00718"/>
<dbReference type="InterPro" id="IPR008927">
    <property type="entry name" value="6-PGluconate_DH-like_C_sf"/>
</dbReference>
<dbReference type="InterPro" id="IPR050136">
    <property type="entry name" value="FA_oxidation_alpha_subunit"/>
</dbReference>
<evidence type="ECO:0000259" key="14">
    <source>
        <dbReference type="Pfam" id="PF02737"/>
    </source>
</evidence>
<dbReference type="SUPFAM" id="SSF48179">
    <property type="entry name" value="6-phosphogluconate dehydrogenase C-terminal domain-like"/>
    <property type="match status" value="2"/>
</dbReference>
<dbReference type="GO" id="GO:0004300">
    <property type="term" value="F:enoyl-CoA hydratase activity"/>
    <property type="evidence" value="ECO:0007669"/>
    <property type="project" value="UniProtKB-EC"/>
</dbReference>
<comment type="similarity">
    <text evidence="3">In the N-terminal section; belongs to the enoyl-CoA hydratase/isomerase family.</text>
</comment>
<dbReference type="SUPFAM" id="SSF52096">
    <property type="entry name" value="ClpP/crotonase"/>
    <property type="match status" value="1"/>
</dbReference>
<dbReference type="EC" id="4.2.1.17" evidence="4"/>
<dbReference type="InParanoid" id="A0A6M4H321"/>
<protein>
    <recommendedName>
        <fullName evidence="4">enoyl-CoA hydratase</fullName>
        <ecNumber evidence="4">4.2.1.17</ecNumber>
    </recommendedName>
</protein>
<dbReference type="PROSITE" id="PS00067">
    <property type="entry name" value="3HCDH"/>
    <property type="match status" value="1"/>
</dbReference>
<evidence type="ECO:0000256" key="6">
    <source>
        <dbReference type="ARBA" id="ARBA00022963"/>
    </source>
</evidence>
<keyword evidence="6" id="KW-0442">Lipid degradation</keyword>
<evidence type="ECO:0000256" key="7">
    <source>
        <dbReference type="ARBA" id="ARBA00023002"/>
    </source>
</evidence>
<evidence type="ECO:0000256" key="8">
    <source>
        <dbReference type="ARBA" id="ARBA00023027"/>
    </source>
</evidence>
<dbReference type="Pfam" id="PF02737">
    <property type="entry name" value="3HCDH_N"/>
    <property type="match status" value="1"/>
</dbReference>
<dbReference type="PANTHER" id="PTHR43612">
    <property type="entry name" value="TRIFUNCTIONAL ENZYME SUBUNIT ALPHA"/>
    <property type="match status" value="1"/>
</dbReference>
<evidence type="ECO:0000256" key="10">
    <source>
        <dbReference type="ARBA" id="ARBA00023239"/>
    </source>
</evidence>
<dbReference type="FunCoup" id="A0A6M4H321">
    <property type="interactions" value="298"/>
</dbReference>
<gene>
    <name evidence="15" type="primary">fadJ_2</name>
    <name evidence="15" type="ORF">DSM104440_00718</name>
</gene>
<feature type="domain" description="3-hydroxyacyl-CoA dehydrogenase NAD binding" evidence="14">
    <location>
        <begin position="307"/>
        <end position="478"/>
    </location>
</feature>
<evidence type="ECO:0000256" key="12">
    <source>
        <dbReference type="ARBA" id="ARBA00049556"/>
    </source>
</evidence>
<dbReference type="CDD" id="cd06558">
    <property type="entry name" value="crotonase-like"/>
    <property type="match status" value="1"/>
</dbReference>
<organism evidence="15 16">
    <name type="scientific">Usitatibacter palustris</name>
    <dbReference type="NCBI Taxonomy" id="2732487"/>
    <lineage>
        <taxon>Bacteria</taxon>
        <taxon>Pseudomonadati</taxon>
        <taxon>Pseudomonadota</taxon>
        <taxon>Betaproteobacteria</taxon>
        <taxon>Nitrosomonadales</taxon>
        <taxon>Usitatibacteraceae</taxon>
        <taxon>Usitatibacter</taxon>
    </lineage>
</organism>
<evidence type="ECO:0000259" key="13">
    <source>
        <dbReference type="Pfam" id="PF00725"/>
    </source>
</evidence>